<dbReference type="AlphaFoldDB" id="X1CFD6"/>
<organism evidence="1">
    <name type="scientific">marine sediment metagenome</name>
    <dbReference type="NCBI Taxonomy" id="412755"/>
    <lineage>
        <taxon>unclassified sequences</taxon>
        <taxon>metagenomes</taxon>
        <taxon>ecological metagenomes</taxon>
    </lineage>
</organism>
<dbReference type="SUPFAM" id="SSF53335">
    <property type="entry name" value="S-adenosyl-L-methionine-dependent methyltransferases"/>
    <property type="match status" value="1"/>
</dbReference>
<feature type="non-terminal residue" evidence="1">
    <location>
        <position position="126"/>
    </location>
</feature>
<comment type="caution">
    <text evidence="1">The sequence shown here is derived from an EMBL/GenBank/DDBJ whole genome shotgun (WGS) entry which is preliminary data.</text>
</comment>
<protein>
    <recommendedName>
        <fullName evidence="2">Methyltransferase domain-containing protein</fullName>
    </recommendedName>
</protein>
<reference evidence="1" key="1">
    <citation type="journal article" date="2014" name="Front. Microbiol.">
        <title>High frequency of phylogenetically diverse reductive dehalogenase-homologous genes in deep subseafloor sedimentary metagenomes.</title>
        <authorList>
            <person name="Kawai M."/>
            <person name="Futagami T."/>
            <person name="Toyoda A."/>
            <person name="Takaki Y."/>
            <person name="Nishi S."/>
            <person name="Hori S."/>
            <person name="Arai W."/>
            <person name="Tsubouchi T."/>
            <person name="Morono Y."/>
            <person name="Uchiyama I."/>
            <person name="Ito T."/>
            <person name="Fujiyama A."/>
            <person name="Inagaki F."/>
            <person name="Takami H."/>
        </authorList>
    </citation>
    <scope>NUCLEOTIDE SEQUENCE</scope>
    <source>
        <strain evidence="1">Expedition CK06-06</strain>
    </source>
</reference>
<dbReference type="InterPro" id="IPR029063">
    <property type="entry name" value="SAM-dependent_MTases_sf"/>
</dbReference>
<dbReference type="PANTHER" id="PTHR20974:SF0">
    <property type="entry name" value="UPF0585 PROTEIN CG18661"/>
    <property type="match status" value="1"/>
</dbReference>
<gene>
    <name evidence="1" type="ORF">S01H4_48456</name>
</gene>
<dbReference type="PANTHER" id="PTHR20974">
    <property type="entry name" value="UPF0585 PROTEIN CG18661"/>
    <property type="match status" value="1"/>
</dbReference>
<evidence type="ECO:0008006" key="2">
    <source>
        <dbReference type="Google" id="ProtNLM"/>
    </source>
</evidence>
<name>X1CFD6_9ZZZZ</name>
<dbReference type="EMBL" id="BART01027323">
    <property type="protein sequence ID" value="GAG91827.1"/>
    <property type="molecule type" value="Genomic_DNA"/>
</dbReference>
<evidence type="ECO:0000313" key="1">
    <source>
        <dbReference type="EMBL" id="GAG91827.1"/>
    </source>
</evidence>
<dbReference type="Pfam" id="PF06080">
    <property type="entry name" value="DUF938"/>
    <property type="match status" value="1"/>
</dbReference>
<sequence>MIGFSEEPGADLETWVSTENNKRVICERLVDAFDDRRHVLEIGSGTGQHAVWFGRHMPHLVWQTSDRRENIDFIRQRLAVEGVQNVHQPLELDVCAAEWPASGFDGVYSANCIHIMSWESVVMMFA</sequence>
<dbReference type="InterPro" id="IPR010342">
    <property type="entry name" value="DUF938"/>
</dbReference>
<dbReference type="Gene3D" id="3.40.50.150">
    <property type="entry name" value="Vaccinia Virus protein VP39"/>
    <property type="match status" value="1"/>
</dbReference>
<proteinExistence type="predicted"/>
<accession>X1CFD6</accession>